<organism evidence="1 2">
    <name type="scientific">Taxus chinensis</name>
    <name type="common">Chinese yew</name>
    <name type="synonym">Taxus wallichiana var. chinensis</name>
    <dbReference type="NCBI Taxonomy" id="29808"/>
    <lineage>
        <taxon>Eukaryota</taxon>
        <taxon>Viridiplantae</taxon>
        <taxon>Streptophyta</taxon>
        <taxon>Embryophyta</taxon>
        <taxon>Tracheophyta</taxon>
        <taxon>Spermatophyta</taxon>
        <taxon>Pinopsida</taxon>
        <taxon>Pinidae</taxon>
        <taxon>Conifers II</taxon>
        <taxon>Cupressales</taxon>
        <taxon>Taxaceae</taxon>
        <taxon>Taxus</taxon>
    </lineage>
</organism>
<accession>A0AA38CRC1</accession>
<evidence type="ECO:0000313" key="2">
    <source>
        <dbReference type="Proteomes" id="UP000824469"/>
    </source>
</evidence>
<reference evidence="1 2" key="1">
    <citation type="journal article" date="2021" name="Nat. Plants">
        <title>The Taxus genome provides insights into paclitaxel biosynthesis.</title>
        <authorList>
            <person name="Xiong X."/>
            <person name="Gou J."/>
            <person name="Liao Q."/>
            <person name="Li Y."/>
            <person name="Zhou Q."/>
            <person name="Bi G."/>
            <person name="Li C."/>
            <person name="Du R."/>
            <person name="Wang X."/>
            <person name="Sun T."/>
            <person name="Guo L."/>
            <person name="Liang H."/>
            <person name="Lu P."/>
            <person name="Wu Y."/>
            <person name="Zhang Z."/>
            <person name="Ro D.K."/>
            <person name="Shang Y."/>
            <person name="Huang S."/>
            <person name="Yan J."/>
        </authorList>
    </citation>
    <scope>NUCLEOTIDE SEQUENCE [LARGE SCALE GENOMIC DNA]</scope>
    <source>
        <strain evidence="1">Ta-2019</strain>
    </source>
</reference>
<dbReference type="EMBL" id="JAHRHJ020000008">
    <property type="protein sequence ID" value="KAH9304940.1"/>
    <property type="molecule type" value="Genomic_DNA"/>
</dbReference>
<sequence>DPRPTCPFLPDVPVRTFSVSGEPAGSRHHGPNVPISSGLFVLISADLAGSCTSCTIFPNCPAQ</sequence>
<protein>
    <submittedName>
        <fullName evidence="1">Uncharacterized protein</fullName>
    </submittedName>
</protein>
<feature type="non-terminal residue" evidence="1">
    <location>
        <position position="63"/>
    </location>
</feature>
<gene>
    <name evidence="1" type="ORF">KI387_009344</name>
</gene>
<proteinExistence type="predicted"/>
<feature type="non-terminal residue" evidence="1">
    <location>
        <position position="1"/>
    </location>
</feature>
<dbReference type="Proteomes" id="UP000824469">
    <property type="component" value="Unassembled WGS sequence"/>
</dbReference>
<evidence type="ECO:0000313" key="1">
    <source>
        <dbReference type="EMBL" id="KAH9304940.1"/>
    </source>
</evidence>
<name>A0AA38CRC1_TAXCH</name>
<comment type="caution">
    <text evidence="1">The sequence shown here is derived from an EMBL/GenBank/DDBJ whole genome shotgun (WGS) entry which is preliminary data.</text>
</comment>
<keyword evidence="2" id="KW-1185">Reference proteome</keyword>
<dbReference type="AlphaFoldDB" id="A0AA38CRC1"/>